<dbReference type="GO" id="GO:0000978">
    <property type="term" value="F:RNA polymerase II cis-regulatory region sequence-specific DNA binding"/>
    <property type="evidence" value="ECO:0007669"/>
    <property type="project" value="TreeGrafter"/>
</dbReference>
<feature type="region of interest" description="Disordered" evidence="8">
    <location>
        <begin position="35"/>
        <end position="54"/>
    </location>
</feature>
<dbReference type="Gene3D" id="1.20.5.170">
    <property type="match status" value="2"/>
</dbReference>
<proteinExistence type="inferred from homology"/>
<dbReference type="SMART" id="SM00338">
    <property type="entry name" value="BRLZ"/>
    <property type="match status" value="2"/>
</dbReference>
<evidence type="ECO:0000313" key="10">
    <source>
        <dbReference type="EMBL" id="EMP41861.1"/>
    </source>
</evidence>
<evidence type="ECO:0000256" key="6">
    <source>
        <dbReference type="ARBA" id="ARBA00023163"/>
    </source>
</evidence>
<evidence type="ECO:0000256" key="4">
    <source>
        <dbReference type="ARBA" id="ARBA00023125"/>
    </source>
</evidence>
<dbReference type="STRING" id="8469.M7BVL3"/>
<dbReference type="eggNOG" id="KOG3119">
    <property type="taxonomic scope" value="Eukaryota"/>
</dbReference>
<sequence>MPMVFEQADAVFVSNDRGGSATTTPAVCFDFFNEEGDNTEAGLGNEEDDDEVVDSLQQVSRETGFPDSQELCLTLDLEPVPPEPTQGCLPDLPGGERTSDKEKKEKLEEDEAAAASTMAVSASLMPPIWDKTIPYDGESFHLEYMDLDEFLLENGIPSSPAHLGLNQNPLLPVAELEGKEPTSASAASPPSSSSTVVFQPSEAASGTDSSPESERETPSPVDPECIEIDVNFNPDPADLVLSSVPGGELFNPRKHKFAEEDLKPQPMIKKAKKVFVPDEQKDEKYWTRRKKNNVAAKRSRDARRLKENQITIRAAFLEKENTALRTEVAELRKEVGKCKNIVSKYETRYGPLTRFCLWTTPPPLGLTQTPLLPVAELEGKEPTSASAASPPSSSSTVVFQPSEAASGTDSSPESERETPSPVDPECIEIDVNFNPDPADLVLSSVPGGELFNPRKHKFAEEDLKPQPMIKKAKKVFVPDEQKDEKYWTRRKKNNVAAKRSRDARRLKENQITIRAAFLEKENTALRTEVAELRKEVGKCKNIVSKYETRYGPL</sequence>
<feature type="compositionally biased region" description="Low complexity" evidence="8">
    <location>
        <begin position="382"/>
        <end position="396"/>
    </location>
</feature>
<evidence type="ECO:0000256" key="1">
    <source>
        <dbReference type="ARBA" id="ARBA00004123"/>
    </source>
</evidence>
<keyword evidence="6" id="KW-0804">Transcription</keyword>
<feature type="region of interest" description="Disordered" evidence="8">
    <location>
        <begin position="378"/>
        <end position="426"/>
    </location>
</feature>
<dbReference type="SUPFAM" id="SSF57959">
    <property type="entry name" value="Leucine zipper domain"/>
    <property type="match status" value="2"/>
</dbReference>
<dbReference type="PANTHER" id="PTHR11988">
    <property type="entry name" value="THYROTROPH EMBRYONIC FACTOR RELATED"/>
    <property type="match status" value="1"/>
</dbReference>
<keyword evidence="7" id="KW-0539">Nucleus</keyword>
<feature type="region of interest" description="Disordered" evidence="8">
    <location>
        <begin position="77"/>
        <end position="114"/>
    </location>
</feature>
<keyword evidence="5" id="KW-0010">Activator</keyword>
<dbReference type="InterPro" id="IPR004827">
    <property type="entry name" value="bZIP"/>
</dbReference>
<feature type="compositionally biased region" description="Basic and acidic residues" evidence="8">
    <location>
        <begin position="97"/>
        <end position="107"/>
    </location>
</feature>
<evidence type="ECO:0000259" key="9">
    <source>
        <dbReference type="PROSITE" id="PS50217"/>
    </source>
</evidence>
<dbReference type="InterPro" id="IPR046347">
    <property type="entry name" value="bZIP_sf"/>
</dbReference>
<dbReference type="Pfam" id="PF07716">
    <property type="entry name" value="bZIP_2"/>
    <property type="match status" value="2"/>
</dbReference>
<gene>
    <name evidence="10" type="ORF">UY3_00896</name>
</gene>
<feature type="region of interest" description="Disordered" evidence="8">
    <location>
        <begin position="178"/>
        <end position="224"/>
    </location>
</feature>
<name>M7BVL3_CHEMY</name>
<dbReference type="GO" id="GO:0005634">
    <property type="term" value="C:nucleus"/>
    <property type="evidence" value="ECO:0007669"/>
    <property type="project" value="UniProtKB-SubCell"/>
</dbReference>
<evidence type="ECO:0000256" key="5">
    <source>
        <dbReference type="ARBA" id="ARBA00023159"/>
    </source>
</evidence>
<protein>
    <submittedName>
        <fullName evidence="10">Transcription factor VBP</fullName>
    </submittedName>
</protein>
<feature type="compositionally biased region" description="Polar residues" evidence="8">
    <location>
        <begin position="397"/>
        <end position="409"/>
    </location>
</feature>
<dbReference type="PANTHER" id="PTHR11988:SF24">
    <property type="entry name" value="THYROTROPH EMBRYONIC FACTOR"/>
    <property type="match status" value="1"/>
</dbReference>
<keyword evidence="4" id="KW-0238">DNA-binding</keyword>
<dbReference type="EMBL" id="KB481965">
    <property type="protein sequence ID" value="EMP41861.1"/>
    <property type="molecule type" value="Genomic_DNA"/>
</dbReference>
<dbReference type="InterPro" id="IPR040223">
    <property type="entry name" value="PAR_bZIP"/>
</dbReference>
<feature type="domain" description="BZIP" evidence="9">
    <location>
        <begin position="483"/>
        <end position="546"/>
    </location>
</feature>
<reference evidence="11" key="1">
    <citation type="journal article" date="2013" name="Nat. Genet.">
        <title>The draft genomes of soft-shell turtle and green sea turtle yield insights into the development and evolution of the turtle-specific body plan.</title>
        <authorList>
            <person name="Wang Z."/>
            <person name="Pascual-Anaya J."/>
            <person name="Zadissa A."/>
            <person name="Li W."/>
            <person name="Niimura Y."/>
            <person name="Huang Z."/>
            <person name="Li C."/>
            <person name="White S."/>
            <person name="Xiong Z."/>
            <person name="Fang D."/>
            <person name="Wang B."/>
            <person name="Ming Y."/>
            <person name="Chen Y."/>
            <person name="Zheng Y."/>
            <person name="Kuraku S."/>
            <person name="Pignatelli M."/>
            <person name="Herrero J."/>
            <person name="Beal K."/>
            <person name="Nozawa M."/>
            <person name="Li Q."/>
            <person name="Wang J."/>
            <person name="Zhang H."/>
            <person name="Yu L."/>
            <person name="Shigenobu S."/>
            <person name="Wang J."/>
            <person name="Liu J."/>
            <person name="Flicek P."/>
            <person name="Searle S."/>
            <person name="Wang J."/>
            <person name="Kuratani S."/>
            <person name="Yin Y."/>
            <person name="Aken B."/>
            <person name="Zhang G."/>
            <person name="Irie N."/>
        </authorList>
    </citation>
    <scope>NUCLEOTIDE SEQUENCE [LARGE SCALE GENOMIC DNA]</scope>
</reference>
<evidence type="ECO:0000256" key="7">
    <source>
        <dbReference type="ARBA" id="ARBA00023242"/>
    </source>
</evidence>
<dbReference type="AlphaFoldDB" id="M7BVL3"/>
<feature type="compositionally biased region" description="Polar residues" evidence="8">
    <location>
        <begin position="196"/>
        <end position="208"/>
    </location>
</feature>
<dbReference type="Proteomes" id="UP000031443">
    <property type="component" value="Unassembled WGS sequence"/>
</dbReference>
<evidence type="ECO:0000256" key="3">
    <source>
        <dbReference type="ARBA" id="ARBA00023015"/>
    </source>
</evidence>
<accession>M7BVL3</accession>
<comment type="similarity">
    <text evidence="2">Belongs to the bZIP family. PAR subfamily.</text>
</comment>
<dbReference type="GO" id="GO:0000981">
    <property type="term" value="F:DNA-binding transcription factor activity, RNA polymerase II-specific"/>
    <property type="evidence" value="ECO:0007669"/>
    <property type="project" value="TreeGrafter"/>
</dbReference>
<keyword evidence="3" id="KW-0805">Transcription regulation</keyword>
<organism evidence="10 11">
    <name type="scientific">Chelonia mydas</name>
    <name type="common">Green sea-turtle</name>
    <name type="synonym">Chelonia agassizi</name>
    <dbReference type="NCBI Taxonomy" id="8469"/>
    <lineage>
        <taxon>Eukaryota</taxon>
        <taxon>Metazoa</taxon>
        <taxon>Chordata</taxon>
        <taxon>Craniata</taxon>
        <taxon>Vertebrata</taxon>
        <taxon>Euteleostomi</taxon>
        <taxon>Archelosauria</taxon>
        <taxon>Testudinata</taxon>
        <taxon>Testudines</taxon>
        <taxon>Cryptodira</taxon>
        <taxon>Durocryptodira</taxon>
        <taxon>Americhelydia</taxon>
        <taxon>Chelonioidea</taxon>
        <taxon>Cheloniidae</taxon>
        <taxon>Chelonia</taxon>
    </lineage>
</organism>
<feature type="compositionally biased region" description="Low complexity" evidence="8">
    <location>
        <begin position="181"/>
        <end position="195"/>
    </location>
</feature>
<comment type="subcellular location">
    <subcellularLocation>
        <location evidence="1">Nucleus</location>
    </subcellularLocation>
</comment>
<evidence type="ECO:0000256" key="2">
    <source>
        <dbReference type="ARBA" id="ARBA00009208"/>
    </source>
</evidence>
<evidence type="ECO:0000256" key="8">
    <source>
        <dbReference type="SAM" id="MobiDB-lite"/>
    </source>
</evidence>
<keyword evidence="11" id="KW-1185">Reference proteome</keyword>
<evidence type="ECO:0000313" key="11">
    <source>
        <dbReference type="Proteomes" id="UP000031443"/>
    </source>
</evidence>
<dbReference type="PROSITE" id="PS50217">
    <property type="entry name" value="BZIP"/>
    <property type="match status" value="2"/>
</dbReference>
<dbReference type="FunFam" id="1.20.5.170:FF:000007">
    <property type="entry name" value="hepatic leukemia factor isoform X2"/>
    <property type="match status" value="2"/>
</dbReference>
<feature type="domain" description="BZIP" evidence="9">
    <location>
        <begin position="282"/>
        <end position="345"/>
    </location>
</feature>
<dbReference type="CDD" id="cd14695">
    <property type="entry name" value="bZIP_HLF"/>
    <property type="match status" value="2"/>
</dbReference>